<evidence type="ECO:0000313" key="7">
    <source>
        <dbReference type="Proteomes" id="UP000619788"/>
    </source>
</evidence>
<dbReference type="InterPro" id="IPR001845">
    <property type="entry name" value="HTH_ArsR_DNA-bd_dom"/>
</dbReference>
<name>A0A8J3SE85_9ACTN</name>
<evidence type="ECO:0000313" key="6">
    <source>
        <dbReference type="EMBL" id="GIH92573.1"/>
    </source>
</evidence>
<dbReference type="AlphaFoldDB" id="A0A8J3SE85"/>
<dbReference type="GO" id="GO:0003700">
    <property type="term" value="F:DNA-binding transcription factor activity"/>
    <property type="evidence" value="ECO:0007669"/>
    <property type="project" value="InterPro"/>
</dbReference>
<evidence type="ECO:0000256" key="3">
    <source>
        <dbReference type="ARBA" id="ARBA00023163"/>
    </source>
</evidence>
<keyword evidence="7" id="KW-1185">Reference proteome</keyword>
<evidence type="ECO:0000256" key="4">
    <source>
        <dbReference type="SAM" id="MobiDB-lite"/>
    </source>
</evidence>
<accession>A0A8J3SE85</accession>
<dbReference type="Proteomes" id="UP000619788">
    <property type="component" value="Unassembled WGS sequence"/>
</dbReference>
<evidence type="ECO:0000256" key="2">
    <source>
        <dbReference type="ARBA" id="ARBA00023125"/>
    </source>
</evidence>
<gene>
    <name evidence="6" type="ORF">Psi01_32030</name>
</gene>
<dbReference type="InterPro" id="IPR036390">
    <property type="entry name" value="WH_DNA-bd_sf"/>
</dbReference>
<dbReference type="PANTHER" id="PTHR33154:SF33">
    <property type="entry name" value="TRANSCRIPTIONAL REPRESSOR SDPR"/>
    <property type="match status" value="1"/>
</dbReference>
<evidence type="ECO:0000259" key="5">
    <source>
        <dbReference type="PROSITE" id="PS50987"/>
    </source>
</evidence>
<dbReference type="PANTHER" id="PTHR33154">
    <property type="entry name" value="TRANSCRIPTIONAL REGULATOR, ARSR FAMILY"/>
    <property type="match status" value="1"/>
</dbReference>
<keyword evidence="3" id="KW-0804">Transcription</keyword>
<dbReference type="NCBIfam" id="NF033788">
    <property type="entry name" value="HTH_metalloreg"/>
    <property type="match status" value="1"/>
</dbReference>
<protein>
    <submittedName>
        <fullName evidence="6">Transcriptional regulator</fullName>
    </submittedName>
</protein>
<feature type="region of interest" description="Disordered" evidence="4">
    <location>
        <begin position="97"/>
        <end position="121"/>
    </location>
</feature>
<dbReference type="SUPFAM" id="SSF46785">
    <property type="entry name" value="Winged helix' DNA-binding domain"/>
    <property type="match status" value="1"/>
</dbReference>
<evidence type="ECO:0000256" key="1">
    <source>
        <dbReference type="ARBA" id="ARBA00023015"/>
    </source>
</evidence>
<comment type="caution">
    <text evidence="6">The sequence shown here is derived from an EMBL/GenBank/DDBJ whole genome shotgun (WGS) entry which is preliminary data.</text>
</comment>
<dbReference type="InterPro" id="IPR036388">
    <property type="entry name" value="WH-like_DNA-bd_sf"/>
</dbReference>
<dbReference type="InterPro" id="IPR051081">
    <property type="entry name" value="HTH_MetalResp_TranReg"/>
</dbReference>
<dbReference type="PRINTS" id="PR00778">
    <property type="entry name" value="HTHARSR"/>
</dbReference>
<feature type="domain" description="HTH arsR-type" evidence="5">
    <location>
        <begin position="1"/>
        <end position="84"/>
    </location>
</feature>
<dbReference type="Pfam" id="PF01022">
    <property type="entry name" value="HTH_5"/>
    <property type="match status" value="1"/>
</dbReference>
<dbReference type="GO" id="GO:0003677">
    <property type="term" value="F:DNA binding"/>
    <property type="evidence" value="ECO:0007669"/>
    <property type="project" value="UniProtKB-KW"/>
</dbReference>
<keyword evidence="2" id="KW-0238">DNA-binding</keyword>
<dbReference type="PROSITE" id="PS50987">
    <property type="entry name" value="HTH_ARSR_2"/>
    <property type="match status" value="1"/>
</dbReference>
<organism evidence="6 7">
    <name type="scientific">Planobispora siamensis</name>
    <dbReference type="NCBI Taxonomy" id="936338"/>
    <lineage>
        <taxon>Bacteria</taxon>
        <taxon>Bacillati</taxon>
        <taxon>Actinomycetota</taxon>
        <taxon>Actinomycetes</taxon>
        <taxon>Streptosporangiales</taxon>
        <taxon>Streptosporangiaceae</taxon>
        <taxon>Planobispora</taxon>
    </lineage>
</organism>
<feature type="compositionally biased region" description="Basic and acidic residues" evidence="4">
    <location>
        <begin position="110"/>
        <end position="121"/>
    </location>
</feature>
<dbReference type="EMBL" id="BOOJ01000027">
    <property type="protein sequence ID" value="GIH92573.1"/>
    <property type="molecule type" value="Genomic_DNA"/>
</dbReference>
<dbReference type="Gene3D" id="1.10.10.10">
    <property type="entry name" value="Winged helix-like DNA-binding domain superfamily/Winged helix DNA-binding domain"/>
    <property type="match status" value="1"/>
</dbReference>
<dbReference type="SMART" id="SM00418">
    <property type="entry name" value="HTH_ARSR"/>
    <property type="match status" value="1"/>
</dbReference>
<keyword evidence="1" id="KW-0805">Transcription regulation</keyword>
<proteinExistence type="predicted"/>
<sequence length="121" mass="13477">MWSALADPNRRAILHLLLEGPRPVGELSEACDLSQPSTSKHLRVLREAGLVRVIPDAQRRLYALEPAPMAELDAWLAPYRRLWNSSLDALGRHLDAVDAEQHDGGPAQRRRSDEQKGTGKP</sequence>
<reference evidence="6 7" key="1">
    <citation type="submission" date="2021-01" db="EMBL/GenBank/DDBJ databases">
        <title>Whole genome shotgun sequence of Planobispora siamensis NBRC 107568.</title>
        <authorList>
            <person name="Komaki H."/>
            <person name="Tamura T."/>
        </authorList>
    </citation>
    <scope>NUCLEOTIDE SEQUENCE [LARGE SCALE GENOMIC DNA]</scope>
    <source>
        <strain evidence="6 7">NBRC 107568</strain>
    </source>
</reference>
<dbReference type="CDD" id="cd00090">
    <property type="entry name" value="HTH_ARSR"/>
    <property type="match status" value="1"/>
</dbReference>
<dbReference type="InterPro" id="IPR011991">
    <property type="entry name" value="ArsR-like_HTH"/>
</dbReference>